<keyword evidence="2" id="KW-0813">Transport</keyword>
<dbReference type="PIRSF" id="PIRSF006603">
    <property type="entry name" value="DinF"/>
    <property type="match status" value="1"/>
</dbReference>
<dbReference type="InterPro" id="IPR048279">
    <property type="entry name" value="MdtK-like"/>
</dbReference>
<feature type="transmembrane region" description="Helical" evidence="7">
    <location>
        <begin position="97"/>
        <end position="116"/>
    </location>
</feature>
<keyword evidence="3" id="KW-1003">Cell membrane</keyword>
<protein>
    <submittedName>
        <fullName evidence="8">Multidrug resistance protein MdtK</fullName>
    </submittedName>
</protein>
<evidence type="ECO:0000256" key="2">
    <source>
        <dbReference type="ARBA" id="ARBA00022448"/>
    </source>
</evidence>
<evidence type="ECO:0000256" key="6">
    <source>
        <dbReference type="ARBA" id="ARBA00023136"/>
    </source>
</evidence>
<dbReference type="InterPro" id="IPR002528">
    <property type="entry name" value="MATE_fam"/>
</dbReference>
<dbReference type="EMBL" id="CACRSL010000005">
    <property type="protein sequence ID" value="VYT27422.1"/>
    <property type="molecule type" value="Genomic_DNA"/>
</dbReference>
<organism evidence="8">
    <name type="scientific">uncultured Anaerotruncus sp</name>
    <dbReference type="NCBI Taxonomy" id="905011"/>
    <lineage>
        <taxon>Bacteria</taxon>
        <taxon>Bacillati</taxon>
        <taxon>Bacillota</taxon>
        <taxon>Clostridia</taxon>
        <taxon>Eubacteriales</taxon>
        <taxon>Oscillospiraceae</taxon>
        <taxon>Anaerotruncus</taxon>
        <taxon>environmental samples</taxon>
    </lineage>
</organism>
<dbReference type="NCBIfam" id="TIGR00797">
    <property type="entry name" value="matE"/>
    <property type="match status" value="1"/>
</dbReference>
<dbReference type="GO" id="GO:0015297">
    <property type="term" value="F:antiporter activity"/>
    <property type="evidence" value="ECO:0007669"/>
    <property type="project" value="InterPro"/>
</dbReference>
<evidence type="ECO:0000313" key="8">
    <source>
        <dbReference type="EMBL" id="VYT27422.1"/>
    </source>
</evidence>
<keyword evidence="5 7" id="KW-1133">Transmembrane helix</keyword>
<reference evidence="8" key="1">
    <citation type="submission" date="2019-11" db="EMBL/GenBank/DDBJ databases">
        <authorList>
            <person name="Feng L."/>
        </authorList>
    </citation>
    <scope>NUCLEOTIDE SEQUENCE</scope>
    <source>
        <strain evidence="8">AundefinedLFYP135</strain>
    </source>
</reference>
<comment type="subcellular location">
    <subcellularLocation>
        <location evidence="1">Cell membrane</location>
        <topology evidence="1">Multi-pass membrane protein</topology>
    </subcellularLocation>
</comment>
<feature type="transmembrane region" description="Helical" evidence="7">
    <location>
        <begin position="136"/>
        <end position="154"/>
    </location>
</feature>
<feature type="transmembrane region" description="Helical" evidence="7">
    <location>
        <begin position="14"/>
        <end position="34"/>
    </location>
</feature>
<evidence type="ECO:0000256" key="7">
    <source>
        <dbReference type="SAM" id="Phobius"/>
    </source>
</evidence>
<evidence type="ECO:0000256" key="5">
    <source>
        <dbReference type="ARBA" id="ARBA00022989"/>
    </source>
</evidence>
<keyword evidence="6 7" id="KW-0472">Membrane</keyword>
<feature type="transmembrane region" description="Helical" evidence="7">
    <location>
        <begin position="161"/>
        <end position="181"/>
    </location>
</feature>
<feature type="transmembrane region" description="Helical" evidence="7">
    <location>
        <begin position="389"/>
        <end position="413"/>
    </location>
</feature>
<sequence>MSILVRDQTFYKKLGAIAIPIMLQNLITFGVSMMDTLMLGRLGEVQMSAAALANQLFYMLMVIGFGIANGSNVLIAQYWGRGDTEKIRSILSVMYKVVLVVGLIFSAVALFAPGAVMSFFTTDEAVIAEGIKYLKIMGWVAVFYAMTTSTACMFRSVGSVTIAVLVNATSLVVNTSLNWVLIFGHLGFPAMGISGAAIATAISRALEFIIMMTYLFVKDQKIGFRPKDLAGWEKDVVHRFVGTAAPVVFNEVLWSSGAITVTMIIGRMGTEFVAANSIYSVVNQLATVAIIGLSNAAAAVIGHTIGEGEPIKAQERAKTLLAMGLGIGLIASAIVFFARPIVINFYNVSEVTKGYAYDIMGVGSLIIVFLALSSVSMMGVLRGGGDVKFVLFMDVFFMWVVAIPLGYLAGLVWKLPVLVVYLILKCDEILKSTFACIRVLRGRWVRDVTL</sequence>
<proteinExistence type="predicted"/>
<feature type="transmembrane region" description="Helical" evidence="7">
    <location>
        <begin position="193"/>
        <end position="217"/>
    </location>
</feature>
<feature type="transmembrane region" description="Helical" evidence="7">
    <location>
        <begin position="56"/>
        <end position="76"/>
    </location>
</feature>
<feature type="transmembrane region" description="Helical" evidence="7">
    <location>
        <begin position="355"/>
        <end position="377"/>
    </location>
</feature>
<dbReference type="GO" id="GO:0042910">
    <property type="term" value="F:xenobiotic transmembrane transporter activity"/>
    <property type="evidence" value="ECO:0007669"/>
    <property type="project" value="InterPro"/>
</dbReference>
<evidence type="ECO:0000256" key="3">
    <source>
        <dbReference type="ARBA" id="ARBA00022475"/>
    </source>
</evidence>
<name>A0A6N2VET8_9FIRM</name>
<dbReference type="AlphaFoldDB" id="A0A6N2VET8"/>
<evidence type="ECO:0000256" key="4">
    <source>
        <dbReference type="ARBA" id="ARBA00022692"/>
    </source>
</evidence>
<dbReference type="Pfam" id="PF01554">
    <property type="entry name" value="MatE"/>
    <property type="match status" value="2"/>
</dbReference>
<dbReference type="GO" id="GO:0005886">
    <property type="term" value="C:plasma membrane"/>
    <property type="evidence" value="ECO:0007669"/>
    <property type="project" value="UniProtKB-SubCell"/>
</dbReference>
<feature type="transmembrane region" description="Helical" evidence="7">
    <location>
        <begin position="320"/>
        <end position="343"/>
    </location>
</feature>
<evidence type="ECO:0000256" key="1">
    <source>
        <dbReference type="ARBA" id="ARBA00004651"/>
    </source>
</evidence>
<dbReference type="InterPro" id="IPR047135">
    <property type="entry name" value="YsiQ"/>
</dbReference>
<accession>A0A6N2VET8</accession>
<dbReference type="PANTHER" id="PTHR42925:SF2">
    <property type="entry name" value="NA+ DRIVEN MULTIDRUG EFFLUX PUMP"/>
    <property type="match status" value="1"/>
</dbReference>
<keyword evidence="4 7" id="KW-0812">Transmembrane</keyword>
<dbReference type="PANTHER" id="PTHR42925">
    <property type="entry name" value="MULTIDRUG AND TOXIN EFFLUX PROTEIN MATE FAMILY"/>
    <property type="match status" value="1"/>
</dbReference>
<gene>
    <name evidence="8" type="primary">mdtK_4</name>
    <name evidence="8" type="ORF">AULFYP135_02409</name>
</gene>
<dbReference type="CDD" id="cd13134">
    <property type="entry name" value="MATE_like_8"/>
    <property type="match status" value="1"/>
</dbReference>